<dbReference type="InterPro" id="IPR010376">
    <property type="entry name" value="GBBH-like_N"/>
</dbReference>
<keyword evidence="2" id="KW-0408">Iron</keyword>
<dbReference type="Pfam" id="PF06155">
    <property type="entry name" value="GBBH-like_N"/>
    <property type="match status" value="1"/>
</dbReference>
<dbReference type="PANTHER" id="PTHR35303">
    <property type="entry name" value="OS02G0197800 PROTEIN"/>
    <property type="match status" value="1"/>
</dbReference>
<accession>A0A381P3S8</accession>
<dbReference type="InterPro" id="IPR038492">
    <property type="entry name" value="GBBH-like_N_sf"/>
</dbReference>
<dbReference type="AlphaFoldDB" id="A0A381P3S8"/>
<evidence type="ECO:0000313" key="4">
    <source>
        <dbReference type="EMBL" id="SUZ61596.1"/>
    </source>
</evidence>
<dbReference type="Gene3D" id="3.30.2020.30">
    <property type="match status" value="1"/>
</dbReference>
<feature type="domain" description="Gamma-butyrobetaine hydroxylase-like N-terminal" evidence="3">
    <location>
        <begin position="13"/>
        <end position="94"/>
    </location>
</feature>
<keyword evidence="1" id="KW-0479">Metal-binding</keyword>
<protein>
    <recommendedName>
        <fullName evidence="3">Gamma-butyrobetaine hydroxylase-like N-terminal domain-containing protein</fullName>
    </recommendedName>
</protein>
<organism evidence="4">
    <name type="scientific">marine metagenome</name>
    <dbReference type="NCBI Taxonomy" id="408172"/>
    <lineage>
        <taxon>unclassified sequences</taxon>
        <taxon>metagenomes</taxon>
        <taxon>ecological metagenomes</taxon>
    </lineage>
</organism>
<dbReference type="EMBL" id="UINC01000814">
    <property type="protein sequence ID" value="SUZ61596.1"/>
    <property type="molecule type" value="Genomic_DNA"/>
</dbReference>
<evidence type="ECO:0000256" key="1">
    <source>
        <dbReference type="ARBA" id="ARBA00022723"/>
    </source>
</evidence>
<name>A0A381P3S8_9ZZZZ</name>
<evidence type="ECO:0000256" key="2">
    <source>
        <dbReference type="ARBA" id="ARBA00023004"/>
    </source>
</evidence>
<proteinExistence type="predicted"/>
<sequence length="123" mass="13403">MEQVVQPDAINLEDDAVVILWEDAHRSPFPHRYLRLACPCANCVDEMSGKRTLDPDTVSKDVKALDQMPVGKYGVQFLWSDAHYTGIYTYKVLRAACPCIICGEARASAKSSNGGSNGNPDAG</sequence>
<reference evidence="4" key="1">
    <citation type="submission" date="2018-05" db="EMBL/GenBank/DDBJ databases">
        <authorList>
            <person name="Lanie J.A."/>
            <person name="Ng W.-L."/>
            <person name="Kazmierczak K.M."/>
            <person name="Andrzejewski T.M."/>
            <person name="Davidsen T.M."/>
            <person name="Wayne K.J."/>
            <person name="Tettelin H."/>
            <person name="Glass J.I."/>
            <person name="Rusch D."/>
            <person name="Podicherti R."/>
            <person name="Tsui H.-C.T."/>
            <person name="Winkler M.E."/>
        </authorList>
    </citation>
    <scope>NUCLEOTIDE SEQUENCE</scope>
</reference>
<evidence type="ECO:0000259" key="3">
    <source>
        <dbReference type="Pfam" id="PF06155"/>
    </source>
</evidence>
<gene>
    <name evidence="4" type="ORF">METZ01_LOCUS14450</name>
</gene>
<dbReference type="GO" id="GO:0046872">
    <property type="term" value="F:metal ion binding"/>
    <property type="evidence" value="ECO:0007669"/>
    <property type="project" value="UniProtKB-KW"/>
</dbReference>